<feature type="non-terminal residue" evidence="1">
    <location>
        <position position="1"/>
    </location>
</feature>
<proteinExistence type="predicted"/>
<dbReference type="InterPro" id="IPR029044">
    <property type="entry name" value="Nucleotide-diphossugar_trans"/>
</dbReference>
<dbReference type="SUPFAM" id="SSF53448">
    <property type="entry name" value="Nucleotide-diphospho-sugar transferases"/>
    <property type="match status" value="1"/>
</dbReference>
<sequence>ASGEYVIFVDSDDWVSTHLLEYAKAEIAKSKADLIFFPYFDVNENMCIFRTNEKSFEKAGFLPSNKCLDFFLKNHLIFTAWQYVAKRSTFIKGQISFPVGRHYEDDATTYKVIYYSETSFIL</sequence>
<dbReference type="EMBL" id="KF119496">
    <property type="protein sequence ID" value="AIA86762.1"/>
    <property type="molecule type" value="Genomic_DNA"/>
</dbReference>
<dbReference type="AlphaFoldDB" id="A0A060BVP7"/>
<protein>
    <submittedName>
        <fullName evidence="1">CAZy families GT2 protein</fullName>
    </submittedName>
</protein>
<accession>A0A060BVP7</accession>
<dbReference type="Gene3D" id="3.90.550.10">
    <property type="entry name" value="Spore Coat Polysaccharide Biosynthesis Protein SpsA, Chain A"/>
    <property type="match status" value="1"/>
</dbReference>
<organism evidence="1">
    <name type="scientific">uncultured Leuconostoc sp</name>
    <dbReference type="NCBI Taxonomy" id="173262"/>
    <lineage>
        <taxon>Bacteria</taxon>
        <taxon>Bacillati</taxon>
        <taxon>Bacillota</taxon>
        <taxon>Bacilli</taxon>
        <taxon>Lactobacillales</taxon>
        <taxon>Lactobacillaceae</taxon>
        <taxon>Leuconostoc</taxon>
        <taxon>environmental samples</taxon>
    </lineage>
</organism>
<evidence type="ECO:0000313" key="1">
    <source>
        <dbReference type="EMBL" id="AIA86762.1"/>
    </source>
</evidence>
<name>A0A060BVP7_9LACO</name>
<reference evidence="1" key="1">
    <citation type="journal article" date="2013" name="Environ. Microbiol.">
        <title>Seasonally variable intestinal metagenomes of the red palm weevil (Rhynchophorus ferrugineus).</title>
        <authorList>
            <person name="Jia S."/>
            <person name="Zhang X."/>
            <person name="Zhang G."/>
            <person name="Yin A."/>
            <person name="Zhang S."/>
            <person name="Li F."/>
            <person name="Wang L."/>
            <person name="Zhao D."/>
            <person name="Yun Q."/>
            <person name="Tala"/>
            <person name="Wang J."/>
            <person name="Sun G."/>
            <person name="Baabdullah M."/>
            <person name="Yu X."/>
            <person name="Hu S."/>
            <person name="Al-Mssallem I.S."/>
            <person name="Yu J."/>
        </authorList>
    </citation>
    <scope>NUCLEOTIDE SEQUENCE</scope>
</reference>
<feature type="non-terminal residue" evidence="1">
    <location>
        <position position="122"/>
    </location>
</feature>